<dbReference type="GO" id="GO:0008270">
    <property type="term" value="F:zinc ion binding"/>
    <property type="evidence" value="ECO:0007669"/>
    <property type="project" value="UniProtKB-KW"/>
</dbReference>
<dbReference type="InterPro" id="IPR045348">
    <property type="entry name" value="CPSF4/Yth1"/>
</dbReference>
<evidence type="ECO:0000256" key="1">
    <source>
        <dbReference type="ARBA" id="ARBA00004123"/>
    </source>
</evidence>
<feature type="zinc finger region" description="C3H1-type" evidence="12">
    <location>
        <begin position="292"/>
        <end position="319"/>
    </location>
</feature>
<feature type="zinc finger region" description="C3H1-type" evidence="12">
    <location>
        <begin position="101"/>
        <end position="127"/>
    </location>
</feature>
<feature type="domain" description="C3H1-type" evidence="16">
    <location>
        <begin position="427"/>
        <end position="454"/>
    </location>
</feature>
<feature type="zinc finger region" description="C3H1-type" evidence="12">
    <location>
        <begin position="534"/>
        <end position="561"/>
    </location>
</feature>
<evidence type="ECO:0000256" key="10">
    <source>
        <dbReference type="ARBA" id="ARBA00023242"/>
    </source>
</evidence>
<evidence type="ECO:0000256" key="13">
    <source>
        <dbReference type="RuleBase" id="RU369008"/>
    </source>
</evidence>
<evidence type="ECO:0000256" key="12">
    <source>
        <dbReference type="PROSITE-ProRule" id="PRU00723"/>
    </source>
</evidence>
<feature type="zinc finger region" description="C3H1-type" evidence="12">
    <location>
        <begin position="381"/>
        <end position="408"/>
    </location>
</feature>
<evidence type="ECO:0000256" key="9">
    <source>
        <dbReference type="ARBA" id="ARBA00022884"/>
    </source>
</evidence>
<dbReference type="SMART" id="SM00360">
    <property type="entry name" value="RRM"/>
    <property type="match status" value="2"/>
</dbReference>
<feature type="compositionally biased region" description="Basic and acidic residues" evidence="14">
    <location>
        <begin position="587"/>
        <end position="614"/>
    </location>
</feature>
<dbReference type="InterPro" id="IPR017907">
    <property type="entry name" value="Znf_RING_CS"/>
</dbReference>
<keyword evidence="3 13" id="KW-0507">mRNA processing</keyword>
<feature type="zinc finger region" description="C3H1-type" evidence="12">
    <location>
        <begin position="580"/>
        <end position="607"/>
    </location>
</feature>
<dbReference type="GO" id="GO:0031124">
    <property type="term" value="P:mRNA 3'-end processing"/>
    <property type="evidence" value="ECO:0007669"/>
    <property type="project" value="UniProtKB-UniRule"/>
</dbReference>
<keyword evidence="18" id="KW-1185">Reference proteome</keyword>
<dbReference type="PANTHER" id="PTHR23102:SF24">
    <property type="entry name" value="CLEAVAGE AND POLYADENYLATION SPECIFICITY FACTOR SUBUNIT 4"/>
    <property type="match status" value="1"/>
</dbReference>
<dbReference type="InterPro" id="IPR041367">
    <property type="entry name" value="Znf-CCCH_4"/>
</dbReference>
<dbReference type="Pfam" id="PF00097">
    <property type="entry name" value="zf-C3HC4"/>
    <property type="match status" value="1"/>
</dbReference>
<dbReference type="GO" id="GO:0003723">
    <property type="term" value="F:RNA binding"/>
    <property type="evidence" value="ECO:0007669"/>
    <property type="project" value="UniProtKB-UniRule"/>
</dbReference>
<dbReference type="InterPro" id="IPR035979">
    <property type="entry name" value="RBD_domain_sf"/>
</dbReference>
<reference evidence="17 18" key="1">
    <citation type="journal article" date="2010" name="Proc. Natl. Acad. Sci. U.S.A.">
        <title>Insights into evolution of multicellular fungi from the assembled chromosomes of the mushroom Coprinopsis cinerea (Coprinus cinereus).</title>
        <authorList>
            <person name="Stajich J.E."/>
            <person name="Wilke S.K."/>
            <person name="Ahren D."/>
            <person name="Au C.H."/>
            <person name="Birren B.W."/>
            <person name="Borodovsky M."/>
            <person name="Burns C."/>
            <person name="Canback B."/>
            <person name="Casselton L.A."/>
            <person name="Cheng C.K."/>
            <person name="Deng J."/>
            <person name="Dietrich F.S."/>
            <person name="Fargo D.C."/>
            <person name="Farman M.L."/>
            <person name="Gathman A.C."/>
            <person name="Goldberg J."/>
            <person name="Guigo R."/>
            <person name="Hoegger P.J."/>
            <person name="Hooker J.B."/>
            <person name="Huggins A."/>
            <person name="James T.Y."/>
            <person name="Kamada T."/>
            <person name="Kilaru S."/>
            <person name="Kodira C."/>
            <person name="Kues U."/>
            <person name="Kupfer D."/>
            <person name="Kwan H.S."/>
            <person name="Lomsadze A."/>
            <person name="Li W."/>
            <person name="Lilly W.W."/>
            <person name="Ma L.J."/>
            <person name="Mackey A.J."/>
            <person name="Manning G."/>
            <person name="Martin F."/>
            <person name="Muraguchi H."/>
            <person name="Natvig D.O."/>
            <person name="Palmerini H."/>
            <person name="Ramesh M.A."/>
            <person name="Rehmeyer C.J."/>
            <person name="Roe B.A."/>
            <person name="Shenoy N."/>
            <person name="Stanke M."/>
            <person name="Ter-Hovhannisyan V."/>
            <person name="Tunlid A."/>
            <person name="Velagapudi R."/>
            <person name="Vision T.J."/>
            <person name="Zeng Q."/>
            <person name="Zolan M.E."/>
            <person name="Pukkila P.J."/>
        </authorList>
    </citation>
    <scope>NUCLEOTIDE SEQUENCE [LARGE SCALE GENOMIC DNA]</scope>
    <source>
        <strain evidence="18">Okayama-7 / 130 / ATCC MYA-4618 / FGSC 9003</strain>
    </source>
</reference>
<evidence type="ECO:0000256" key="14">
    <source>
        <dbReference type="SAM" id="MobiDB-lite"/>
    </source>
</evidence>
<dbReference type="Proteomes" id="UP000001861">
    <property type="component" value="Unassembled WGS sequence"/>
</dbReference>
<keyword evidence="7" id="KW-0833">Ubl conjugation pathway</keyword>
<organism evidence="17 18">
    <name type="scientific">Coprinopsis cinerea (strain Okayama-7 / 130 / ATCC MYA-4618 / FGSC 9003)</name>
    <name type="common">Inky cap fungus</name>
    <name type="synonym">Hormographiella aspergillata</name>
    <dbReference type="NCBI Taxonomy" id="240176"/>
    <lineage>
        <taxon>Eukaryota</taxon>
        <taxon>Fungi</taxon>
        <taxon>Dikarya</taxon>
        <taxon>Basidiomycota</taxon>
        <taxon>Agaricomycotina</taxon>
        <taxon>Agaricomycetes</taxon>
        <taxon>Agaricomycetidae</taxon>
        <taxon>Agaricales</taxon>
        <taxon>Agaricineae</taxon>
        <taxon>Psathyrellaceae</taxon>
        <taxon>Coprinopsis</taxon>
    </lineage>
</organism>
<evidence type="ECO:0000313" key="17">
    <source>
        <dbReference type="EMBL" id="EAU90334.2"/>
    </source>
</evidence>
<proteinExistence type="inferred from homology"/>
<keyword evidence="8 12" id="KW-0862">Zinc</keyword>
<feature type="compositionally biased region" description="Low complexity" evidence="14">
    <location>
        <begin position="765"/>
        <end position="774"/>
    </location>
</feature>
<dbReference type="KEGG" id="cci:CC1G_09016"/>
<evidence type="ECO:0000259" key="15">
    <source>
        <dbReference type="PROSITE" id="PS50102"/>
    </source>
</evidence>
<dbReference type="HOGENOM" id="CLU_004949_0_0_1"/>
<dbReference type="CDD" id="cd20335">
    <property type="entry name" value="BRcat_RBR"/>
    <property type="match status" value="1"/>
</dbReference>
<dbReference type="InterPro" id="IPR018957">
    <property type="entry name" value="Znf_C3HC4_RING-type"/>
</dbReference>
<evidence type="ECO:0000256" key="6">
    <source>
        <dbReference type="ARBA" id="ARBA00022771"/>
    </source>
</evidence>
<dbReference type="GeneID" id="6007958"/>
<dbReference type="STRING" id="240176.A8N9I1"/>
<dbReference type="InterPro" id="IPR000571">
    <property type="entry name" value="Znf_CCCH"/>
</dbReference>
<dbReference type="SUPFAM" id="SSF57850">
    <property type="entry name" value="RING/U-box"/>
    <property type="match status" value="1"/>
</dbReference>
<dbReference type="PROSITE" id="PS50103">
    <property type="entry name" value="ZF_C3H1"/>
    <property type="match status" value="8"/>
</dbReference>
<feature type="region of interest" description="Disordered" evidence="14">
    <location>
        <begin position="35"/>
        <end position="110"/>
    </location>
</feature>
<dbReference type="OrthoDB" id="2129491at2759"/>
<feature type="domain" description="C3H1-type" evidence="16">
    <location>
        <begin position="10"/>
        <end position="37"/>
    </location>
</feature>
<evidence type="ECO:0000256" key="8">
    <source>
        <dbReference type="ARBA" id="ARBA00022833"/>
    </source>
</evidence>
<dbReference type="Pfam" id="PF18044">
    <property type="entry name" value="zf-CCCH_4"/>
    <property type="match status" value="1"/>
</dbReference>
<keyword evidence="5 13" id="KW-0677">Repeat</keyword>
<feature type="region of interest" description="Disordered" evidence="14">
    <location>
        <begin position="556"/>
        <end position="709"/>
    </location>
</feature>
<keyword evidence="9 11" id="KW-0694">RNA-binding</keyword>
<feature type="domain" description="C3H1-type" evidence="16">
    <location>
        <begin position="381"/>
        <end position="408"/>
    </location>
</feature>
<dbReference type="InterPro" id="IPR000504">
    <property type="entry name" value="RRM_dom"/>
</dbReference>
<dbReference type="GO" id="GO:0005634">
    <property type="term" value="C:nucleus"/>
    <property type="evidence" value="ECO:0007669"/>
    <property type="project" value="UniProtKB-SubCell"/>
</dbReference>
<keyword evidence="10 13" id="KW-0539">Nucleus</keyword>
<feature type="domain" description="C3H1-type" evidence="16">
    <location>
        <begin position="101"/>
        <end position="127"/>
    </location>
</feature>
<dbReference type="Gene3D" id="3.30.40.10">
    <property type="entry name" value="Zinc/RING finger domain, C3HC4 (zinc finger)"/>
    <property type="match status" value="1"/>
</dbReference>
<dbReference type="EMBL" id="AACS02000007">
    <property type="protein sequence ID" value="EAU90334.2"/>
    <property type="molecule type" value="Genomic_DNA"/>
</dbReference>
<dbReference type="VEuPathDB" id="FungiDB:CC1G_09016"/>
<evidence type="ECO:0000256" key="3">
    <source>
        <dbReference type="ARBA" id="ARBA00022664"/>
    </source>
</evidence>
<feature type="domain" description="C3H1-type" evidence="16">
    <location>
        <begin position="534"/>
        <end position="561"/>
    </location>
</feature>
<feature type="compositionally biased region" description="Acidic residues" evidence="14">
    <location>
        <begin position="186"/>
        <end position="201"/>
    </location>
</feature>
<feature type="compositionally biased region" description="Basic and acidic residues" evidence="14">
    <location>
        <begin position="494"/>
        <end position="522"/>
    </location>
</feature>
<comment type="function">
    <text evidence="13">Component of the cleavage factor I (CF I) involved in pre-mRNA 3'-end processing.</text>
</comment>
<dbReference type="OMA" id="DQQPNLW"/>
<name>A8N9I1_COPC7</name>
<dbReference type="PROSITE" id="PS50102">
    <property type="entry name" value="RRM"/>
    <property type="match status" value="1"/>
</dbReference>
<dbReference type="GO" id="GO:0061630">
    <property type="term" value="F:ubiquitin protein ligase activity"/>
    <property type="evidence" value="ECO:0007669"/>
    <property type="project" value="UniProtKB-EC"/>
</dbReference>
<feature type="region of interest" description="Disordered" evidence="14">
    <location>
        <begin position="470"/>
        <end position="536"/>
    </location>
</feature>
<keyword evidence="6 12" id="KW-0863">Zinc-finger</keyword>
<feature type="compositionally biased region" description="Basic and acidic residues" evidence="14">
    <location>
        <begin position="663"/>
        <end position="681"/>
    </location>
</feature>
<feature type="zinc finger region" description="C3H1-type" evidence="12">
    <location>
        <begin position="709"/>
        <end position="735"/>
    </location>
</feature>
<comment type="caution">
    <text evidence="17">The sequence shown here is derived from an EMBL/GenBank/DDBJ whole genome shotgun (WGS) entry which is preliminary data.</text>
</comment>
<dbReference type="SMART" id="SM00356">
    <property type="entry name" value="ZnF_C3H1"/>
    <property type="match status" value="8"/>
</dbReference>
<feature type="domain" description="C3H1-type" evidence="16">
    <location>
        <begin position="580"/>
        <end position="607"/>
    </location>
</feature>
<dbReference type="Gene3D" id="3.30.70.330">
    <property type="match status" value="1"/>
</dbReference>
<feature type="region of interest" description="Disordered" evidence="14">
    <location>
        <begin position="130"/>
        <end position="230"/>
    </location>
</feature>
<dbReference type="RefSeq" id="XP_001831487.2">
    <property type="nucleotide sequence ID" value="XM_001831435.2"/>
</dbReference>
<dbReference type="InterPro" id="IPR012677">
    <property type="entry name" value="Nucleotide-bd_a/b_plait_sf"/>
</dbReference>
<comment type="similarity">
    <text evidence="2 13">Belongs to the CPSF4/YTH1 family.</text>
</comment>
<feature type="region of interest" description="Disordered" evidence="14">
    <location>
        <begin position="244"/>
        <end position="263"/>
    </location>
</feature>
<sequence>MSERPKPKHSKSRICTAFAQKGKCAFGAMCKSSHDVGANGSARGSQQSPKPSSSAKSVKSSSKPQKKRPPPTPVVKPAESIPSRSPTPDDPLEKQEMIDEDDEKEPCVFWPGNCGSGDQCAFLHVDPAPAPAEAKTVAESSTSKQKENLVWTSSSTESRSSKGKGKEPAPTYRPASPFGYGHVENDTSDDETEQGNDSDTDTESRYADSSAGGWVKARTSARKTHARDPPIVEDKESVFEFSNNPKHRGPTQVAQPPAVAPPPPQIQTPTIAVPHITQAMFHWSQFADPNADPNVAFCKQLTQNNCALQAQCRFRHSLTPEEYTTLFKDQQPMLMTLNQSLGTAQGAVPQAQPVYYQVAQPPPIAPTIPVIQSPPPPAKPPISKVLCAFWIRNKCQNGDKCPFRHEGTPITETASGYDSMDNLRGTSPVQDICRHFQKGHCIFGDKCQNSHIMHSDIQNYRTKARADANGWGAPAEEDNGWGVSSGNPDAWGESDDHTGSKADDGWWGSDDRSNNRTERRDNWSSNSNTRTSDRSSGRICYDYQVGRCTRGDRCRFSHDLGSGRGGPNDEYRGTQSRGSGSSSSRCKFYDQGDCRRGNACSRRHEDGGSWKRADSYQAEGWGSAQDEGQDHEANGWGAEEGTTGDVWGQDAADDHRDEDEGEPRDGDVTHEDERESAKGSEDEGDGSDGWNTSRKWFEPSDNTDRSTSAKKRPLCLKFGQGACRRDDCAFQHSLPSDQAAIHSRAESAVEDDEIEETQEAEPEVDVTPVEDVPPARSPSPEIEEHPLVQRFVNNCTVRFDAQCQPEEIMTAADSKKLVLSHLPIGITDEEIQRLVKHIGAVKEIVELGTGEATATFSVEFEDAAAALIAVRLLNGKDYSGQTVVAKLDSRATVSGRSPLGSQVLLVSWPCPTLTAWIFYETVTIAKQAAQKINGVKFQDRTIKALYEAGKGNKRGPWPVRVTNLPPAASKDDLKGLCDVPFVVTDLGQPTYTESPRDAIQEALEEYGGVLSFEDSLEENTVSKNFVYATMEGHAAAQAAAKALNKTKPSYIGEQYLTVQHIYLAGFQMPAKAFECVADQVKVIREVQKGTCTVVDWPLVDTHVVKIYAPVDQAVAFCTAHAELEKVADGLVVTSEDGANVWDDYLETTSAEKAIEKFNERPTDVPCFVYIDKRYQVVRVYGAPDGQKRGQAALMKILKTVNEQRHELAVPREKMAAIIDNGLSELHNSLGGSKVTLDIVSPKLVIRGTPDDLGKAKLVLSVAPASSIPSTVARSKLCPVCEREPVDRVRLSCRHVYCKACLKFALTKTAKGEMAGQPFFSCIYSDEGGDDDGSTPAQTCGAPISYAVVRDTLQMAGEVEFLKAAFAFFIRAHRDQYFFCPTPDCVAVYRSAEEEIVIRCTMCSGDICPLCRSRSHDGRLCAERM</sequence>
<evidence type="ECO:0000256" key="2">
    <source>
        <dbReference type="ARBA" id="ARBA00008907"/>
    </source>
</evidence>
<feature type="region of interest" description="Disordered" evidence="14">
    <location>
        <begin position="739"/>
        <end position="781"/>
    </location>
</feature>
<dbReference type="eggNOG" id="KOG1812">
    <property type="taxonomic scope" value="Eukaryota"/>
</dbReference>
<feature type="domain" description="C3H1-type" evidence="16">
    <location>
        <begin position="292"/>
        <end position="319"/>
    </location>
</feature>
<dbReference type="Pfam" id="PF14608">
    <property type="entry name" value="zf-CCCH_2"/>
    <property type="match status" value="4"/>
</dbReference>
<keyword evidence="4 12" id="KW-0479">Metal-binding</keyword>
<evidence type="ECO:0000256" key="4">
    <source>
        <dbReference type="ARBA" id="ARBA00022723"/>
    </source>
</evidence>
<feature type="zinc finger region" description="C3H1-type" evidence="12">
    <location>
        <begin position="427"/>
        <end position="454"/>
    </location>
</feature>
<comment type="subcellular location">
    <subcellularLocation>
        <location evidence="1 13">Nucleus</location>
    </subcellularLocation>
</comment>
<feature type="domain" description="RRM" evidence="15">
    <location>
        <begin position="815"/>
        <end position="890"/>
    </location>
</feature>
<dbReference type="InterPro" id="IPR013083">
    <property type="entry name" value="Znf_RING/FYVE/PHD"/>
</dbReference>
<dbReference type="Gene3D" id="4.10.1000.10">
    <property type="entry name" value="Zinc finger, CCCH-type"/>
    <property type="match status" value="3"/>
</dbReference>
<feature type="compositionally biased region" description="Low complexity" evidence="14">
    <location>
        <begin position="576"/>
        <end position="585"/>
    </location>
</feature>
<gene>
    <name evidence="17" type="ORF">CC1G_09016</name>
</gene>
<dbReference type="InterPro" id="IPR002867">
    <property type="entry name" value="IBR_dom"/>
</dbReference>
<evidence type="ECO:0000256" key="5">
    <source>
        <dbReference type="ARBA" id="ARBA00022737"/>
    </source>
</evidence>
<evidence type="ECO:0000259" key="16">
    <source>
        <dbReference type="PROSITE" id="PS50103"/>
    </source>
</evidence>
<protein>
    <recommendedName>
        <fullName evidence="13">mRNA 3'-end-processing protein</fullName>
    </recommendedName>
</protein>
<feature type="compositionally biased region" description="Low complexity" evidence="14">
    <location>
        <begin position="45"/>
        <end position="63"/>
    </location>
</feature>
<dbReference type="PROSITE" id="PS00518">
    <property type="entry name" value="ZF_RING_1"/>
    <property type="match status" value="1"/>
</dbReference>
<feature type="domain" description="C3H1-type" evidence="16">
    <location>
        <begin position="709"/>
        <end position="735"/>
    </location>
</feature>
<feature type="compositionally biased region" description="Basic and acidic residues" evidence="14">
    <location>
        <begin position="695"/>
        <end position="704"/>
    </location>
</feature>
<accession>A8N9I1</accession>
<evidence type="ECO:0000313" key="18">
    <source>
        <dbReference type="Proteomes" id="UP000001861"/>
    </source>
</evidence>
<evidence type="ECO:0000256" key="7">
    <source>
        <dbReference type="ARBA" id="ARBA00022786"/>
    </source>
</evidence>
<feature type="compositionally biased region" description="Acidic residues" evidence="14">
    <location>
        <begin position="748"/>
        <end position="764"/>
    </location>
</feature>
<dbReference type="SUPFAM" id="SSF54928">
    <property type="entry name" value="RNA-binding domain, RBD"/>
    <property type="match status" value="2"/>
</dbReference>
<dbReference type="SUPFAM" id="SSF90229">
    <property type="entry name" value="CCCH zinc finger"/>
    <property type="match status" value="1"/>
</dbReference>
<dbReference type="Pfam" id="PF01485">
    <property type="entry name" value="IBR"/>
    <property type="match status" value="1"/>
</dbReference>
<dbReference type="PANTHER" id="PTHR23102">
    <property type="entry name" value="CLEAVAGE AND POLYADENYLATION SPECIFICITY FACTOR SUBUNIT 4-RELATED"/>
    <property type="match status" value="1"/>
</dbReference>
<dbReference type="InParanoid" id="A8N9I1"/>
<feature type="zinc finger region" description="C3H1-type" evidence="12">
    <location>
        <begin position="10"/>
        <end position="37"/>
    </location>
</feature>
<dbReference type="InterPro" id="IPR036855">
    <property type="entry name" value="Znf_CCCH_sf"/>
</dbReference>
<evidence type="ECO:0000256" key="11">
    <source>
        <dbReference type="PROSITE-ProRule" id="PRU00176"/>
    </source>
</evidence>